<keyword evidence="13" id="KW-0966">Cell projection</keyword>
<dbReference type="GO" id="GO:0009288">
    <property type="term" value="C:bacterial-type flagellum"/>
    <property type="evidence" value="ECO:0007669"/>
    <property type="project" value="InterPro"/>
</dbReference>
<protein>
    <recommendedName>
        <fullName evidence="3">Flagellar FliJ protein</fullName>
    </recommendedName>
</protein>
<sequence>MPLRTFELLIEQAQQQEHQASLALNQAQLEQQNYLQQLAQIEQYRLDYCRQLSERGQQGLTASQYSHLQKFLTQLDTTLEKQKQAGGYFANQIEQCRQHWQAMQQKKRGIEWILEKKQRERQLFLDKQEQKMMDEFVTLQFARRQQGVN</sequence>
<organism evidence="13 14">
    <name type="scientific">Photobacterium toruni</name>
    <dbReference type="NCBI Taxonomy" id="1935446"/>
    <lineage>
        <taxon>Bacteria</taxon>
        <taxon>Pseudomonadati</taxon>
        <taxon>Pseudomonadota</taxon>
        <taxon>Gammaproteobacteria</taxon>
        <taxon>Vibrionales</taxon>
        <taxon>Vibrionaceae</taxon>
        <taxon>Photobacterium</taxon>
    </lineage>
</organism>
<dbReference type="Proteomes" id="UP001306119">
    <property type="component" value="Unassembled WGS sequence"/>
</dbReference>
<dbReference type="EMBL" id="FUWP01000001">
    <property type="protein sequence ID" value="SJZ36969.1"/>
    <property type="molecule type" value="Genomic_DNA"/>
</dbReference>
<evidence type="ECO:0000313" key="13">
    <source>
        <dbReference type="EMBL" id="SJZ36969.1"/>
    </source>
</evidence>
<evidence type="ECO:0000256" key="1">
    <source>
        <dbReference type="ARBA" id="ARBA00004413"/>
    </source>
</evidence>
<dbReference type="Proteomes" id="UP000191116">
    <property type="component" value="Unassembled WGS sequence"/>
</dbReference>
<evidence type="ECO:0000256" key="10">
    <source>
        <dbReference type="ARBA" id="ARBA00023225"/>
    </source>
</evidence>
<evidence type="ECO:0000256" key="8">
    <source>
        <dbReference type="ARBA" id="ARBA00022927"/>
    </source>
</evidence>
<dbReference type="Pfam" id="PF02050">
    <property type="entry name" value="FliJ"/>
    <property type="match status" value="1"/>
</dbReference>
<dbReference type="InterPro" id="IPR012823">
    <property type="entry name" value="Flagell_FliJ"/>
</dbReference>
<name>A0A1T4K3J3_9GAMM</name>
<keyword evidence="7" id="KW-1005">Bacterial flagellum biogenesis</keyword>
<evidence type="ECO:0000256" key="2">
    <source>
        <dbReference type="ARBA" id="ARBA00010004"/>
    </source>
</evidence>
<dbReference type="RefSeq" id="WP_080172907.1">
    <property type="nucleotide sequence ID" value="NZ_AP024854.1"/>
</dbReference>
<comment type="subcellular location">
    <subcellularLocation>
        <location evidence="1">Cell membrane</location>
        <topology evidence="1">Peripheral membrane protein</topology>
        <orientation evidence="1">Cytoplasmic side</orientation>
    </subcellularLocation>
</comment>
<evidence type="ECO:0000256" key="9">
    <source>
        <dbReference type="ARBA" id="ARBA00023136"/>
    </source>
</evidence>
<evidence type="ECO:0000313" key="12">
    <source>
        <dbReference type="EMBL" id="MEC6832355.1"/>
    </source>
</evidence>
<dbReference type="GO" id="GO:0006935">
    <property type="term" value="P:chemotaxis"/>
    <property type="evidence" value="ECO:0007669"/>
    <property type="project" value="UniProtKB-KW"/>
</dbReference>
<dbReference type="OrthoDB" id="7063004at2"/>
<dbReference type="PANTHER" id="PTHR38786">
    <property type="entry name" value="FLAGELLAR FLIJ PROTEIN"/>
    <property type="match status" value="1"/>
</dbReference>
<keyword evidence="9" id="KW-0472">Membrane</keyword>
<keyword evidence="13" id="KW-0282">Flagellum</keyword>
<dbReference type="GO" id="GO:0005886">
    <property type="term" value="C:plasma membrane"/>
    <property type="evidence" value="ECO:0007669"/>
    <property type="project" value="UniProtKB-SubCell"/>
</dbReference>
<keyword evidence="11" id="KW-0175">Coiled coil</keyword>
<comment type="similarity">
    <text evidence="2">Belongs to the FliJ family.</text>
</comment>
<dbReference type="EMBL" id="JAYXUG010000008">
    <property type="protein sequence ID" value="MEC6832355.1"/>
    <property type="molecule type" value="Genomic_DNA"/>
</dbReference>
<dbReference type="InterPro" id="IPR052570">
    <property type="entry name" value="FliJ"/>
</dbReference>
<keyword evidence="13" id="KW-0969">Cilium</keyword>
<keyword evidence="8" id="KW-0653">Protein transport</keyword>
<dbReference type="InterPro" id="IPR053716">
    <property type="entry name" value="Flag_assembly_chemotaxis_eff"/>
</dbReference>
<dbReference type="GO" id="GO:0015031">
    <property type="term" value="P:protein transport"/>
    <property type="evidence" value="ECO:0007669"/>
    <property type="project" value="UniProtKB-KW"/>
</dbReference>
<proteinExistence type="inferred from homology"/>
<dbReference type="GO" id="GO:0071973">
    <property type="term" value="P:bacterial-type flagellum-dependent cell motility"/>
    <property type="evidence" value="ECO:0007669"/>
    <property type="project" value="InterPro"/>
</dbReference>
<dbReference type="Gene3D" id="1.10.287.1700">
    <property type="match status" value="1"/>
</dbReference>
<dbReference type="PANTHER" id="PTHR38786:SF1">
    <property type="entry name" value="FLAGELLAR FLIJ PROTEIN"/>
    <property type="match status" value="1"/>
</dbReference>
<keyword evidence="4" id="KW-0813">Transport</keyword>
<dbReference type="GO" id="GO:0044781">
    <property type="term" value="P:bacterial-type flagellum organization"/>
    <property type="evidence" value="ECO:0007669"/>
    <property type="project" value="UniProtKB-KW"/>
</dbReference>
<reference evidence="13 14" key="1">
    <citation type="submission" date="2017-02" db="EMBL/GenBank/DDBJ databases">
        <authorList>
            <person name="Peterson S.W."/>
        </authorList>
    </citation>
    <scope>NUCLEOTIDE SEQUENCE [LARGE SCALE GENOMIC DNA]</scope>
    <source>
        <strain evidence="13 14">CECT 9189</strain>
    </source>
</reference>
<evidence type="ECO:0000256" key="4">
    <source>
        <dbReference type="ARBA" id="ARBA00022448"/>
    </source>
</evidence>
<evidence type="ECO:0000256" key="11">
    <source>
        <dbReference type="SAM" id="Coils"/>
    </source>
</evidence>
<keyword evidence="5" id="KW-1003">Cell membrane</keyword>
<evidence type="ECO:0000313" key="15">
    <source>
        <dbReference type="Proteomes" id="UP001306119"/>
    </source>
</evidence>
<keyword evidence="15" id="KW-1185">Reference proteome</keyword>
<evidence type="ECO:0000256" key="7">
    <source>
        <dbReference type="ARBA" id="ARBA00022795"/>
    </source>
</evidence>
<evidence type="ECO:0000256" key="5">
    <source>
        <dbReference type="ARBA" id="ARBA00022475"/>
    </source>
</evidence>
<keyword evidence="6" id="KW-0145">Chemotaxis</keyword>
<gene>
    <name evidence="12" type="primary">fliJ</name>
    <name evidence="13" type="ORF">CZ814_00118</name>
    <name evidence="12" type="ORF">VXS06_11360</name>
</gene>
<keyword evidence="10" id="KW-1006">Bacterial flagellum protein export</keyword>
<accession>A0A1T4K3J3</accession>
<reference evidence="12 15" key="2">
    <citation type="submission" date="2024-01" db="EMBL/GenBank/DDBJ databases">
        <title>Active colonisers of the gastrointestinal tract of Atlantic salmon farmed in a warm water region.</title>
        <authorList>
            <person name="Bowman J.P."/>
        </authorList>
    </citation>
    <scope>NUCLEOTIDE SEQUENCE [LARGE SCALE GENOMIC DNA]</scope>
    <source>
        <strain evidence="12 15">S3MW1</strain>
    </source>
</reference>
<dbReference type="NCBIfam" id="TIGR02473">
    <property type="entry name" value="flagell_FliJ"/>
    <property type="match status" value="1"/>
</dbReference>
<feature type="coiled-coil region" evidence="11">
    <location>
        <begin position="10"/>
        <end position="44"/>
    </location>
</feature>
<dbReference type="AlphaFoldDB" id="A0A1T4K3J3"/>
<evidence type="ECO:0000256" key="6">
    <source>
        <dbReference type="ARBA" id="ARBA00022500"/>
    </source>
</evidence>
<evidence type="ECO:0000256" key="3">
    <source>
        <dbReference type="ARBA" id="ARBA00020392"/>
    </source>
</evidence>
<evidence type="ECO:0000313" key="14">
    <source>
        <dbReference type="Proteomes" id="UP000191116"/>
    </source>
</evidence>